<dbReference type="EC" id="2.7.7.87" evidence="3 13"/>
<keyword evidence="17" id="KW-1185">Reference proteome</keyword>
<evidence type="ECO:0000256" key="2">
    <source>
        <dbReference type="ARBA" id="ARBA00007663"/>
    </source>
</evidence>
<dbReference type="STRING" id="1325335.GCA_001418025_00978"/>
<dbReference type="GO" id="GO:0006450">
    <property type="term" value="P:regulation of translational fidelity"/>
    <property type="evidence" value="ECO:0007669"/>
    <property type="project" value="TreeGrafter"/>
</dbReference>
<dbReference type="GO" id="GO:0003725">
    <property type="term" value="F:double-stranded RNA binding"/>
    <property type="evidence" value="ECO:0007669"/>
    <property type="project" value="UniProtKB-UniRule"/>
</dbReference>
<dbReference type="InterPro" id="IPR006070">
    <property type="entry name" value="Sua5-like_dom"/>
</dbReference>
<name>A0A0K6GLZ8_9BACL</name>
<feature type="binding site" evidence="14">
    <location>
        <position position="236"/>
    </location>
    <ligand>
        <name>ATP</name>
        <dbReference type="ChEBI" id="CHEBI:30616"/>
    </ligand>
</feature>
<dbReference type="GO" id="GO:0000049">
    <property type="term" value="F:tRNA binding"/>
    <property type="evidence" value="ECO:0007669"/>
    <property type="project" value="TreeGrafter"/>
</dbReference>
<dbReference type="PANTHER" id="PTHR17490">
    <property type="entry name" value="SUA5"/>
    <property type="match status" value="1"/>
</dbReference>
<dbReference type="Proteomes" id="UP000182738">
    <property type="component" value="Unassembled WGS sequence"/>
</dbReference>
<dbReference type="NCBIfam" id="TIGR00057">
    <property type="entry name" value="L-threonylcarbamoyladenylate synthase"/>
    <property type="match status" value="1"/>
</dbReference>
<evidence type="ECO:0000313" key="17">
    <source>
        <dbReference type="Proteomes" id="UP000182738"/>
    </source>
</evidence>
<feature type="domain" description="YrdC-like" evidence="15">
    <location>
        <begin position="54"/>
        <end position="240"/>
    </location>
</feature>
<comment type="function">
    <text evidence="13">Required for the formation of a threonylcarbamoyl group on adenosine at position 37 (t(6)A37) in tRNAs that read codons beginning with adenine.</text>
</comment>
<evidence type="ECO:0000256" key="9">
    <source>
        <dbReference type="ARBA" id="ARBA00022741"/>
    </source>
</evidence>
<evidence type="ECO:0000256" key="12">
    <source>
        <dbReference type="ARBA" id="ARBA00048366"/>
    </source>
</evidence>
<evidence type="ECO:0000256" key="1">
    <source>
        <dbReference type="ARBA" id="ARBA00004496"/>
    </source>
</evidence>
<dbReference type="PIRSF" id="PIRSF004930">
    <property type="entry name" value="Tln_factor_SUA5"/>
    <property type="match status" value="1"/>
</dbReference>
<proteinExistence type="inferred from homology"/>
<dbReference type="InterPro" id="IPR017945">
    <property type="entry name" value="DHBP_synth_RibB-like_a/b_dom"/>
</dbReference>
<evidence type="ECO:0000256" key="4">
    <source>
        <dbReference type="ARBA" id="ARBA00015492"/>
    </source>
</evidence>
<feature type="binding site" evidence="14">
    <location>
        <position position="192"/>
    </location>
    <ligand>
        <name>ATP</name>
        <dbReference type="ChEBI" id="CHEBI:30616"/>
    </ligand>
</feature>
<evidence type="ECO:0000256" key="6">
    <source>
        <dbReference type="ARBA" id="ARBA00022679"/>
    </source>
</evidence>
<evidence type="ECO:0000256" key="11">
    <source>
        <dbReference type="ARBA" id="ARBA00029774"/>
    </source>
</evidence>
<dbReference type="FunFam" id="3.90.870.10:FF:000008">
    <property type="entry name" value="Threonylcarbamoyl-AMP synthase"/>
    <property type="match status" value="1"/>
</dbReference>
<evidence type="ECO:0000313" key="16">
    <source>
        <dbReference type="EMBL" id="CUA79672.1"/>
    </source>
</evidence>
<feature type="binding site" evidence="14">
    <location>
        <position position="222"/>
    </location>
    <ligand>
        <name>L-threonine</name>
        <dbReference type="ChEBI" id="CHEBI:57926"/>
    </ligand>
</feature>
<feature type="binding site" evidence="14">
    <location>
        <position position="158"/>
    </location>
    <ligand>
        <name>ATP</name>
        <dbReference type="ChEBI" id="CHEBI:30616"/>
    </ligand>
</feature>
<dbReference type="InterPro" id="IPR005145">
    <property type="entry name" value="Sua5_C"/>
</dbReference>
<evidence type="ECO:0000256" key="5">
    <source>
        <dbReference type="ARBA" id="ARBA00022490"/>
    </source>
</evidence>
<dbReference type="InterPro" id="IPR038385">
    <property type="entry name" value="Sua5/YwlC_C"/>
</dbReference>
<keyword evidence="8 13" id="KW-0548">Nucleotidyltransferase</keyword>
<dbReference type="GO" id="GO:0008033">
    <property type="term" value="P:tRNA processing"/>
    <property type="evidence" value="ECO:0007669"/>
    <property type="project" value="UniProtKB-KW"/>
</dbReference>
<evidence type="ECO:0000256" key="3">
    <source>
        <dbReference type="ARBA" id="ARBA00012584"/>
    </source>
</evidence>
<evidence type="ECO:0000256" key="8">
    <source>
        <dbReference type="ARBA" id="ARBA00022695"/>
    </source>
</evidence>
<dbReference type="InterPro" id="IPR050156">
    <property type="entry name" value="TC-AMP_synthase_SUA5"/>
</dbReference>
<organism evidence="16 17">
    <name type="scientific">Anoxybacillus suryakundensis</name>
    <dbReference type="NCBI Taxonomy" id="1325335"/>
    <lineage>
        <taxon>Bacteria</taxon>
        <taxon>Bacillati</taxon>
        <taxon>Bacillota</taxon>
        <taxon>Bacilli</taxon>
        <taxon>Bacillales</taxon>
        <taxon>Anoxybacillaceae</taxon>
        <taxon>Anoxybacillus</taxon>
    </lineage>
</organism>
<evidence type="ECO:0000256" key="10">
    <source>
        <dbReference type="ARBA" id="ARBA00022840"/>
    </source>
</evidence>
<comment type="subcellular location">
    <subcellularLocation>
        <location evidence="1 13">Cytoplasm</location>
    </subcellularLocation>
</comment>
<keyword evidence="6 13" id="KW-0808">Transferase</keyword>
<feature type="binding site" evidence="14">
    <location>
        <position position="182"/>
    </location>
    <ligand>
        <name>L-threonine</name>
        <dbReference type="ChEBI" id="CHEBI:57926"/>
    </ligand>
</feature>
<dbReference type="AlphaFoldDB" id="A0A0K6GLZ8"/>
<dbReference type="Gene3D" id="3.40.50.11030">
    <property type="entry name" value="Threonylcarbamoyl-AMP synthase, C-terminal domain"/>
    <property type="match status" value="1"/>
</dbReference>
<dbReference type="SUPFAM" id="SSF55821">
    <property type="entry name" value="YrdC/RibB"/>
    <property type="match status" value="1"/>
</dbReference>
<feature type="binding site" evidence="14">
    <location>
        <position position="76"/>
    </location>
    <ligand>
        <name>L-threonine</name>
        <dbReference type="ChEBI" id="CHEBI:57926"/>
    </ligand>
</feature>
<comment type="catalytic activity">
    <reaction evidence="12 13">
        <text>L-threonine + hydrogencarbonate + ATP = L-threonylcarbamoyladenylate + diphosphate + H2O</text>
        <dbReference type="Rhea" id="RHEA:36407"/>
        <dbReference type="ChEBI" id="CHEBI:15377"/>
        <dbReference type="ChEBI" id="CHEBI:17544"/>
        <dbReference type="ChEBI" id="CHEBI:30616"/>
        <dbReference type="ChEBI" id="CHEBI:33019"/>
        <dbReference type="ChEBI" id="CHEBI:57926"/>
        <dbReference type="ChEBI" id="CHEBI:73682"/>
        <dbReference type="EC" id="2.7.7.87"/>
    </reaction>
</comment>
<comment type="similarity">
    <text evidence="2 13">Belongs to the SUA5 family.</text>
</comment>
<reference evidence="17" key="1">
    <citation type="submission" date="2015-08" db="EMBL/GenBank/DDBJ databases">
        <authorList>
            <person name="Varghese N."/>
        </authorList>
    </citation>
    <scope>NUCLEOTIDE SEQUENCE [LARGE SCALE GENOMIC DNA]</scope>
    <source>
        <strain evidence="17">DSM 27374</strain>
    </source>
</reference>
<sequence>MSILYESFILMEEMAVKCLSDVDKQTSNLNMYEVKTLKTHVFFVDKNVDDLNSCPQIIQAASYLQRGELVAFPTETVYGLGANAMSTAAVENIFIAKGRPSDNPLIVHIATTEQLHDIACDIPPVAYTLMEHFWPGPLTLVLPKKEAVSPRVTAGLNTVAVRMPNHPIALALIKASGLPIAAPSANRSGRPSPTTAKHVLDDLDGRIAAIVDGGATGVGVESTVIDCTTAIPTILRPGGVTKEDIEQVIGVVDIDRALVEKEAVPKSPGMKYTHYAPKAPLVVVHGSPAFLQRVINEKRAHGLKVGVLTTEEGRHTYEADVIISCGRRSDLRTVAKKLYDALRTFDETNVDLIYSESFPYEGIGVAIMNRLLKAAGHEQMMEK</sequence>
<evidence type="ECO:0000259" key="15">
    <source>
        <dbReference type="PROSITE" id="PS51163"/>
    </source>
</evidence>
<evidence type="ECO:0000256" key="13">
    <source>
        <dbReference type="PIRNR" id="PIRNR004930"/>
    </source>
</evidence>
<dbReference type="EMBL" id="CYGZ01000005">
    <property type="protein sequence ID" value="CUA79672.1"/>
    <property type="molecule type" value="Genomic_DNA"/>
</dbReference>
<dbReference type="Gene3D" id="3.90.870.10">
    <property type="entry name" value="DHBP synthase"/>
    <property type="match status" value="1"/>
</dbReference>
<feature type="binding site" evidence="14">
    <location>
        <position position="99"/>
    </location>
    <ligand>
        <name>ATP</name>
        <dbReference type="ChEBI" id="CHEBI:30616"/>
    </ligand>
</feature>
<protein>
    <recommendedName>
        <fullName evidence="4 13">Threonylcarbamoyl-AMP synthase</fullName>
        <shortName evidence="13">TC-AMP synthase</shortName>
        <ecNumber evidence="3 13">2.7.7.87</ecNumber>
    </recommendedName>
    <alternativeName>
        <fullName evidence="11 13">L-threonylcarbamoyladenylate synthase</fullName>
    </alternativeName>
</protein>
<accession>A0A0K6GLZ8</accession>
<dbReference type="PANTHER" id="PTHR17490:SF16">
    <property type="entry name" value="THREONYLCARBAMOYL-AMP SYNTHASE"/>
    <property type="match status" value="1"/>
</dbReference>
<dbReference type="Pfam" id="PF03481">
    <property type="entry name" value="Sua5_C"/>
    <property type="match status" value="1"/>
</dbReference>
<keyword evidence="9 13" id="KW-0547">Nucleotide-binding</keyword>
<dbReference type="GO" id="GO:0005737">
    <property type="term" value="C:cytoplasm"/>
    <property type="evidence" value="ECO:0007669"/>
    <property type="project" value="UniProtKB-SubCell"/>
</dbReference>
<dbReference type="InterPro" id="IPR010923">
    <property type="entry name" value="T(6)A37_SUA5"/>
</dbReference>
<feature type="binding site" evidence="14">
    <location>
        <position position="184"/>
    </location>
    <ligand>
        <name>ATP</name>
        <dbReference type="ChEBI" id="CHEBI:30616"/>
    </ligand>
</feature>
<dbReference type="GO" id="GO:0005524">
    <property type="term" value="F:ATP binding"/>
    <property type="evidence" value="ECO:0007669"/>
    <property type="project" value="UniProtKB-UniRule"/>
</dbReference>
<feature type="binding site" evidence="14">
    <location>
        <position position="162"/>
    </location>
    <ligand>
        <name>L-threonine</name>
        <dbReference type="ChEBI" id="CHEBI:57926"/>
    </ligand>
</feature>
<keyword evidence="10 13" id="KW-0067">ATP-binding</keyword>
<dbReference type="Pfam" id="PF01300">
    <property type="entry name" value="Sua5_yciO_yrdC"/>
    <property type="match status" value="1"/>
</dbReference>
<evidence type="ECO:0000256" key="14">
    <source>
        <dbReference type="PIRSR" id="PIRSR004930-1"/>
    </source>
</evidence>
<dbReference type="PROSITE" id="PS51163">
    <property type="entry name" value="YRDC"/>
    <property type="match status" value="1"/>
</dbReference>
<feature type="binding site" evidence="14">
    <location>
        <position position="103"/>
    </location>
    <ligand>
        <name>ATP</name>
        <dbReference type="ChEBI" id="CHEBI:30616"/>
    </ligand>
</feature>
<keyword evidence="7 13" id="KW-0819">tRNA processing</keyword>
<dbReference type="GO" id="GO:0061710">
    <property type="term" value="F:L-threonylcarbamoyladenylate synthase"/>
    <property type="evidence" value="ECO:0007669"/>
    <property type="project" value="UniProtKB-EC"/>
</dbReference>
<dbReference type="FunFam" id="3.40.50.11030:FF:000001">
    <property type="entry name" value="Threonylcarbamoyl-AMP synthase"/>
    <property type="match status" value="1"/>
</dbReference>
<keyword evidence="5 13" id="KW-0963">Cytoplasm</keyword>
<gene>
    <name evidence="16" type="ORF">Ga0061060_10567</name>
</gene>
<feature type="binding site" evidence="14">
    <location>
        <position position="108"/>
    </location>
    <ligand>
        <name>L-threonine</name>
        <dbReference type="ChEBI" id="CHEBI:57926"/>
    </ligand>
</feature>
<feature type="binding site" evidence="14">
    <location>
        <position position="275"/>
    </location>
    <ligand>
        <name>ATP</name>
        <dbReference type="ChEBI" id="CHEBI:30616"/>
    </ligand>
</feature>
<evidence type="ECO:0000256" key="7">
    <source>
        <dbReference type="ARBA" id="ARBA00022694"/>
    </source>
</evidence>